<dbReference type="GO" id="GO:0070653">
    <property type="term" value="F:high-density lipoprotein particle receptor binding"/>
    <property type="evidence" value="ECO:0007669"/>
    <property type="project" value="TreeGrafter"/>
</dbReference>
<reference evidence="16" key="2">
    <citation type="submission" date="2025-09" db="UniProtKB">
        <authorList>
            <consortium name="Ensembl"/>
        </authorList>
    </citation>
    <scope>IDENTIFICATION</scope>
</reference>
<dbReference type="InterPro" id="IPR008403">
    <property type="entry name" value="Apo-CIII"/>
</dbReference>
<dbReference type="GO" id="GO:0034366">
    <property type="term" value="C:spherical high-density lipoprotein particle"/>
    <property type="evidence" value="ECO:0007669"/>
    <property type="project" value="TreeGrafter"/>
</dbReference>
<dbReference type="GO" id="GO:0042632">
    <property type="term" value="P:cholesterol homeostasis"/>
    <property type="evidence" value="ECO:0007669"/>
    <property type="project" value="TreeGrafter"/>
</dbReference>
<dbReference type="InterPro" id="IPR038195">
    <property type="entry name" value="Apo_CIII_sf"/>
</dbReference>
<evidence type="ECO:0000256" key="15">
    <source>
        <dbReference type="SAM" id="SignalP"/>
    </source>
</evidence>
<reference evidence="16" key="1">
    <citation type="submission" date="2025-08" db="UniProtKB">
        <authorList>
            <consortium name="Ensembl"/>
        </authorList>
    </citation>
    <scope>IDENTIFICATION</scope>
</reference>
<comment type="similarity">
    <text evidence="2">Belongs to the apolipoprotein C3 family.</text>
</comment>
<keyword evidence="6" id="KW-0964">Secreted</keyword>
<evidence type="ECO:0000256" key="1">
    <source>
        <dbReference type="ARBA" id="ARBA00004613"/>
    </source>
</evidence>
<evidence type="ECO:0000256" key="12">
    <source>
        <dbReference type="ARBA" id="ARBA00031173"/>
    </source>
</evidence>
<feature type="signal peptide" evidence="15">
    <location>
        <begin position="1"/>
        <end position="18"/>
    </location>
</feature>
<name>A0A8C9LR28_9PRIM</name>
<feature type="chain" id="PRO_5033992354" description="Apolipoprotein C-III" evidence="15">
    <location>
        <begin position="19"/>
        <end position="144"/>
    </location>
</feature>
<keyword evidence="8" id="KW-0442">Lipid degradation</keyword>
<feature type="compositionally biased region" description="Polar residues" evidence="14">
    <location>
        <begin position="55"/>
        <end position="65"/>
    </location>
</feature>
<dbReference type="Pfam" id="PF05778">
    <property type="entry name" value="Apo-CIII"/>
    <property type="match status" value="1"/>
</dbReference>
<evidence type="ECO:0000256" key="5">
    <source>
        <dbReference type="ARBA" id="ARBA00022513"/>
    </source>
</evidence>
<evidence type="ECO:0000256" key="6">
    <source>
        <dbReference type="ARBA" id="ARBA00022525"/>
    </source>
</evidence>
<dbReference type="Ensembl" id="ENSPTET00000032250.1">
    <property type="protein sequence ID" value="ENSPTEP00000022427.1"/>
    <property type="gene ID" value="ENSPTEG00000023379.1"/>
</dbReference>
<keyword evidence="7 15" id="KW-0732">Signal</keyword>
<keyword evidence="5" id="KW-0162">Chylomicron</keyword>
<evidence type="ECO:0000256" key="7">
    <source>
        <dbReference type="ARBA" id="ARBA00022729"/>
    </source>
</evidence>
<proteinExistence type="inferred from homology"/>
<sequence>MQPRVLVVAALLSLLASAGKHLVGLGWGQDGGGLGIPVLMGGQAGAQGSPRGRSTPLSPALSSGASEAEDTSLLSFMQGYMQHATKTAKDALTSVQESQMARQARGWVTDGFSSLKDYWSTVKDKFSGFWDLNPEARPTVAEAA</sequence>
<evidence type="ECO:0000256" key="3">
    <source>
        <dbReference type="ARBA" id="ARBA00015570"/>
    </source>
</evidence>
<organism evidence="16 17">
    <name type="scientific">Piliocolobus tephrosceles</name>
    <name type="common">Ugandan red Colobus</name>
    <dbReference type="NCBI Taxonomy" id="591936"/>
    <lineage>
        <taxon>Eukaryota</taxon>
        <taxon>Metazoa</taxon>
        <taxon>Chordata</taxon>
        <taxon>Craniata</taxon>
        <taxon>Vertebrata</taxon>
        <taxon>Euteleostomi</taxon>
        <taxon>Mammalia</taxon>
        <taxon>Eutheria</taxon>
        <taxon>Euarchontoglires</taxon>
        <taxon>Primates</taxon>
        <taxon>Haplorrhini</taxon>
        <taxon>Catarrhini</taxon>
        <taxon>Cercopithecidae</taxon>
        <taxon>Colobinae</taxon>
        <taxon>Piliocolobus</taxon>
    </lineage>
</organism>
<keyword evidence="17" id="KW-1185">Reference proteome</keyword>
<dbReference type="PANTHER" id="PTHR14225">
    <property type="entry name" value="APOLIPOPROTEIN C-III"/>
    <property type="match status" value="1"/>
</dbReference>
<dbReference type="Gene3D" id="6.10.90.10">
    <property type="entry name" value="Apolipoprotein CIII"/>
    <property type="match status" value="1"/>
</dbReference>
<dbReference type="PANTHER" id="PTHR14225:SF0">
    <property type="entry name" value="APOLIPOPROTEIN C-III"/>
    <property type="match status" value="1"/>
</dbReference>
<evidence type="ECO:0000256" key="9">
    <source>
        <dbReference type="ARBA" id="ARBA00023055"/>
    </source>
</evidence>
<evidence type="ECO:0000313" key="16">
    <source>
        <dbReference type="Ensembl" id="ENSPTEP00000022427.1"/>
    </source>
</evidence>
<dbReference type="GO" id="GO:0034361">
    <property type="term" value="C:very-low-density lipoprotein particle"/>
    <property type="evidence" value="ECO:0007669"/>
    <property type="project" value="UniProtKB-KW"/>
</dbReference>
<dbReference type="GO" id="GO:0010987">
    <property type="term" value="P:negative regulation of high-density lipoprotein particle clearance"/>
    <property type="evidence" value="ECO:0007669"/>
    <property type="project" value="TreeGrafter"/>
</dbReference>
<evidence type="ECO:0000313" key="17">
    <source>
        <dbReference type="Proteomes" id="UP000694416"/>
    </source>
</evidence>
<evidence type="ECO:0000256" key="10">
    <source>
        <dbReference type="ARBA" id="ARBA00023098"/>
    </source>
</evidence>
<evidence type="ECO:0000256" key="13">
    <source>
        <dbReference type="ARBA" id="ARBA00045699"/>
    </source>
</evidence>
<dbReference type="GO" id="GO:0042627">
    <property type="term" value="C:chylomicron"/>
    <property type="evidence" value="ECO:0007669"/>
    <property type="project" value="UniProtKB-KW"/>
</dbReference>
<dbReference type="GO" id="GO:0042157">
    <property type="term" value="P:lipoprotein metabolic process"/>
    <property type="evidence" value="ECO:0007669"/>
    <property type="project" value="InterPro"/>
</dbReference>
<dbReference type="GO" id="GO:0005543">
    <property type="term" value="F:phospholipid binding"/>
    <property type="evidence" value="ECO:0007669"/>
    <property type="project" value="TreeGrafter"/>
</dbReference>
<keyword evidence="10" id="KW-0443">Lipid metabolism</keyword>
<protein>
    <recommendedName>
        <fullName evidence="3">Apolipoprotein C-III</fullName>
    </recommendedName>
    <alternativeName>
        <fullName evidence="12">Apolipoprotein C3</fullName>
    </alternativeName>
</protein>
<evidence type="ECO:0000256" key="2">
    <source>
        <dbReference type="ARBA" id="ARBA00011008"/>
    </source>
</evidence>
<comment type="function">
    <text evidence="13">Component of triglyceride-rich very low density lipoproteins (VLDL) and high density lipoproteins (HDL) in plasma. Plays a multifaceted role in triglyceride homeostasis. Intracellularly, promotes hepatic very low density lipoprotein 1 (VLDL1) assembly and secretion; extracellularly, attenuates hydrolysis and clearance of triglyceride-rich lipoproteins (TRLs). Impairs the lipolysis of TRLs by inhibiting lipoprotein lipase and the hepatic uptake of TRLs by remnant receptors. Formed of several curved helices connected via semiflexible hinges, so that it can wrap tightly around the curved micelle surface and easily adapt to the different diameters of its natural binding partners.</text>
</comment>
<dbReference type="GO" id="GO:0006869">
    <property type="term" value="P:lipid transport"/>
    <property type="evidence" value="ECO:0007669"/>
    <property type="project" value="UniProtKB-KW"/>
</dbReference>
<dbReference type="GO" id="GO:0070328">
    <property type="term" value="P:triglyceride homeostasis"/>
    <property type="evidence" value="ECO:0007669"/>
    <property type="project" value="TreeGrafter"/>
</dbReference>
<evidence type="ECO:0000256" key="4">
    <source>
        <dbReference type="ARBA" id="ARBA00022448"/>
    </source>
</evidence>
<dbReference type="GO" id="GO:0034363">
    <property type="term" value="C:intermediate-density lipoprotein particle"/>
    <property type="evidence" value="ECO:0007669"/>
    <property type="project" value="TreeGrafter"/>
</dbReference>
<gene>
    <name evidence="16" type="primary">APOC3</name>
</gene>
<dbReference type="GO" id="GO:0016042">
    <property type="term" value="P:lipid catabolic process"/>
    <property type="evidence" value="ECO:0007669"/>
    <property type="project" value="UniProtKB-KW"/>
</dbReference>
<accession>A0A8C9LR28</accession>
<dbReference type="AlphaFoldDB" id="A0A8C9LR28"/>
<comment type="subcellular location">
    <subcellularLocation>
        <location evidence="1">Secreted</location>
    </subcellularLocation>
</comment>
<dbReference type="GO" id="GO:0010989">
    <property type="term" value="P:negative regulation of low-density lipoprotein particle clearance"/>
    <property type="evidence" value="ECO:0007669"/>
    <property type="project" value="TreeGrafter"/>
</dbReference>
<dbReference type="GO" id="GO:0010916">
    <property type="term" value="P:negative regulation of very-low-density lipoprotein particle clearance"/>
    <property type="evidence" value="ECO:0007669"/>
    <property type="project" value="TreeGrafter"/>
</dbReference>
<feature type="region of interest" description="Disordered" evidence="14">
    <location>
        <begin position="44"/>
        <end position="66"/>
    </location>
</feature>
<dbReference type="Proteomes" id="UP000694416">
    <property type="component" value="Unplaced"/>
</dbReference>
<keyword evidence="11" id="KW-0850">VLDL</keyword>
<keyword evidence="4" id="KW-0813">Transport</keyword>
<evidence type="ECO:0000256" key="11">
    <source>
        <dbReference type="ARBA" id="ARBA00023313"/>
    </source>
</evidence>
<evidence type="ECO:0000256" key="14">
    <source>
        <dbReference type="SAM" id="MobiDB-lite"/>
    </source>
</evidence>
<dbReference type="GO" id="GO:0055102">
    <property type="term" value="F:lipase inhibitor activity"/>
    <property type="evidence" value="ECO:0007669"/>
    <property type="project" value="TreeGrafter"/>
</dbReference>
<keyword evidence="9" id="KW-0445">Lipid transport</keyword>
<dbReference type="GO" id="GO:0010897">
    <property type="term" value="P:negative regulation of triglyceride catabolic process"/>
    <property type="evidence" value="ECO:0007669"/>
    <property type="project" value="TreeGrafter"/>
</dbReference>
<evidence type="ECO:0000256" key="8">
    <source>
        <dbReference type="ARBA" id="ARBA00022963"/>
    </source>
</evidence>